<keyword evidence="11" id="KW-1185">Reference proteome</keyword>
<dbReference type="PROSITE" id="PS00107">
    <property type="entry name" value="PROTEIN_KINASE_ATP"/>
    <property type="match status" value="1"/>
</dbReference>
<proteinExistence type="predicted"/>
<dbReference type="PROSITE" id="PS50011">
    <property type="entry name" value="PROTEIN_KINASE_DOM"/>
    <property type="match status" value="1"/>
</dbReference>
<dbReference type="PROSITE" id="PS00108">
    <property type="entry name" value="PROTEIN_KINASE_ST"/>
    <property type="match status" value="1"/>
</dbReference>
<dbReference type="SUPFAM" id="SSF56112">
    <property type="entry name" value="Protein kinase-like (PK-like)"/>
    <property type="match status" value="1"/>
</dbReference>
<dbReference type="InterPro" id="IPR017441">
    <property type="entry name" value="Protein_kinase_ATP_BS"/>
</dbReference>
<name>A0ABV6MBX0_9ACTN</name>
<dbReference type="InterPro" id="IPR011009">
    <property type="entry name" value="Kinase-like_dom_sf"/>
</dbReference>
<dbReference type="Gene3D" id="1.10.510.10">
    <property type="entry name" value="Transferase(Phosphotransferase) domain 1"/>
    <property type="match status" value="1"/>
</dbReference>
<dbReference type="InterPro" id="IPR000719">
    <property type="entry name" value="Prot_kinase_dom"/>
</dbReference>
<dbReference type="Proteomes" id="UP001589867">
    <property type="component" value="Unassembled WGS sequence"/>
</dbReference>
<dbReference type="InterPro" id="IPR008271">
    <property type="entry name" value="Ser/Thr_kinase_AS"/>
</dbReference>
<evidence type="ECO:0000256" key="6">
    <source>
        <dbReference type="ARBA" id="ARBA00022840"/>
    </source>
</evidence>
<gene>
    <name evidence="10" type="ORF">ACFFIA_31580</name>
</gene>
<keyword evidence="3" id="KW-0808">Transferase</keyword>
<dbReference type="EC" id="2.7.11.1" evidence="1"/>
<feature type="compositionally biased region" description="Gly residues" evidence="8">
    <location>
        <begin position="430"/>
        <end position="440"/>
    </location>
</feature>
<dbReference type="PANTHER" id="PTHR43289:SF6">
    <property type="entry name" value="SERINE_THREONINE-PROTEIN KINASE NEKL-3"/>
    <property type="match status" value="1"/>
</dbReference>
<dbReference type="EMBL" id="JBHLUH010000068">
    <property type="protein sequence ID" value="MFC0532200.1"/>
    <property type="molecule type" value="Genomic_DNA"/>
</dbReference>
<evidence type="ECO:0000256" key="4">
    <source>
        <dbReference type="ARBA" id="ARBA00022741"/>
    </source>
</evidence>
<keyword evidence="4 7" id="KW-0547">Nucleotide-binding</keyword>
<evidence type="ECO:0000256" key="2">
    <source>
        <dbReference type="ARBA" id="ARBA00022527"/>
    </source>
</evidence>
<evidence type="ECO:0000256" key="1">
    <source>
        <dbReference type="ARBA" id="ARBA00012513"/>
    </source>
</evidence>
<dbReference type="GO" id="GO:0016301">
    <property type="term" value="F:kinase activity"/>
    <property type="evidence" value="ECO:0007669"/>
    <property type="project" value="UniProtKB-KW"/>
</dbReference>
<evidence type="ECO:0000256" key="8">
    <source>
        <dbReference type="SAM" id="MobiDB-lite"/>
    </source>
</evidence>
<evidence type="ECO:0000256" key="3">
    <source>
        <dbReference type="ARBA" id="ARBA00022679"/>
    </source>
</evidence>
<evidence type="ECO:0000313" key="10">
    <source>
        <dbReference type="EMBL" id="MFC0532200.1"/>
    </source>
</evidence>
<evidence type="ECO:0000259" key="9">
    <source>
        <dbReference type="PROSITE" id="PS50011"/>
    </source>
</evidence>
<keyword evidence="5 10" id="KW-0418">Kinase</keyword>
<dbReference type="SMART" id="SM00220">
    <property type="entry name" value="S_TKc"/>
    <property type="match status" value="1"/>
</dbReference>
<feature type="region of interest" description="Disordered" evidence="8">
    <location>
        <begin position="362"/>
        <end position="471"/>
    </location>
</feature>
<feature type="domain" description="Protein kinase" evidence="9">
    <location>
        <begin position="12"/>
        <end position="270"/>
    </location>
</feature>
<dbReference type="CDD" id="cd14014">
    <property type="entry name" value="STKc_PknB_like"/>
    <property type="match status" value="1"/>
</dbReference>
<keyword evidence="2" id="KW-0723">Serine/threonine-protein kinase</keyword>
<sequence>MGETQQVLNGRYRLIEWLGSGGMSVVWRAHDEILDRYVAVKVLATGHTDGLWPPERFRQEARAAARLSHPHVTAVHDYGESTDGSGERVPYVVMELLTGQTLAQRMASGAVPPGEALRITAEVATAVATAHVHALVHCDIKPANVMLTPTGVKVLDFGIAAAAGNRGGPGDDGVVVGTPAYLAPERFTRGEVSPAADVYALGLVLYRLLAGVPPWPAQSIVDRLAAHATLPPEPLPATVPVSAEVAATCLRCLAKEPAERPTAHELAVILGAAGGWRVVPAADGGVVLAKGLAPRPAVGQVRRRLRTARTLPMTVASHRAPTGPGRRRAGNAWGRRATRFTAAAVLAMMGLVAGWGLPDGMGHRQRPEAVETAPAVPPPDRGAGTGAAPPIEEPGGTTGEAPRTTAALRGPIGGGAAANLGSEAGRDAPSGGGQRPGGGTESPAPPERTPPPAPGPDPEPAPEPRSPSTAPVEQLKTLVTAGGTVVVRCVGSTASIVSVSPLASFGILDVDRGPGAEVGVVLKALLLTVRVTVTCASGLPKASIQVS</sequence>
<feature type="binding site" evidence="7">
    <location>
        <position position="41"/>
    </location>
    <ligand>
        <name>ATP</name>
        <dbReference type="ChEBI" id="CHEBI:30616"/>
    </ligand>
</feature>
<dbReference type="RefSeq" id="WP_377257825.1">
    <property type="nucleotide sequence ID" value="NZ_JBHLUH010000068.1"/>
</dbReference>
<dbReference type="Pfam" id="PF00069">
    <property type="entry name" value="Pkinase"/>
    <property type="match status" value="1"/>
</dbReference>
<evidence type="ECO:0000256" key="7">
    <source>
        <dbReference type="PROSITE-ProRule" id="PRU10141"/>
    </source>
</evidence>
<accession>A0ABV6MBX0</accession>
<reference evidence="10 11" key="1">
    <citation type="submission" date="2024-09" db="EMBL/GenBank/DDBJ databases">
        <authorList>
            <person name="Sun Q."/>
            <person name="Mori K."/>
        </authorList>
    </citation>
    <scope>NUCLEOTIDE SEQUENCE [LARGE SCALE GENOMIC DNA]</scope>
    <source>
        <strain evidence="10 11">TBRC 3947</strain>
    </source>
</reference>
<dbReference type="PANTHER" id="PTHR43289">
    <property type="entry name" value="MITOGEN-ACTIVATED PROTEIN KINASE KINASE KINASE 20-RELATED"/>
    <property type="match status" value="1"/>
</dbReference>
<organism evidence="10 11">
    <name type="scientific">Phytohabitans kaempferiae</name>
    <dbReference type="NCBI Taxonomy" id="1620943"/>
    <lineage>
        <taxon>Bacteria</taxon>
        <taxon>Bacillati</taxon>
        <taxon>Actinomycetota</taxon>
        <taxon>Actinomycetes</taxon>
        <taxon>Micromonosporales</taxon>
        <taxon>Micromonosporaceae</taxon>
    </lineage>
</organism>
<dbReference type="Gene3D" id="3.30.200.20">
    <property type="entry name" value="Phosphorylase Kinase, domain 1"/>
    <property type="match status" value="1"/>
</dbReference>
<keyword evidence="6 7" id="KW-0067">ATP-binding</keyword>
<protein>
    <recommendedName>
        <fullName evidence="1">non-specific serine/threonine protein kinase</fullName>
        <ecNumber evidence="1">2.7.11.1</ecNumber>
    </recommendedName>
</protein>
<evidence type="ECO:0000256" key="5">
    <source>
        <dbReference type="ARBA" id="ARBA00022777"/>
    </source>
</evidence>
<feature type="compositionally biased region" description="Pro residues" evidence="8">
    <location>
        <begin position="443"/>
        <end position="465"/>
    </location>
</feature>
<comment type="caution">
    <text evidence="10">The sequence shown here is derived from an EMBL/GenBank/DDBJ whole genome shotgun (WGS) entry which is preliminary data.</text>
</comment>
<evidence type="ECO:0000313" key="11">
    <source>
        <dbReference type="Proteomes" id="UP001589867"/>
    </source>
</evidence>